<dbReference type="RefSeq" id="WP_346051177.1">
    <property type="nucleotide sequence ID" value="NZ_JAYGII010000011.1"/>
</dbReference>
<name>A0AAP6JEJ7_9GAMM</name>
<gene>
    <name evidence="1" type="ORF">VCB98_06925</name>
</gene>
<evidence type="ECO:0000313" key="1">
    <source>
        <dbReference type="EMBL" id="MEA5445548.1"/>
    </source>
</evidence>
<reference evidence="1 2" key="1">
    <citation type="submission" date="2023-12" db="EMBL/GenBank/DDBJ databases">
        <title>Whole-genome sequencing of halo(alkali)philic microorganisms from hypersaline lakes.</title>
        <authorList>
            <person name="Sorokin D.Y."/>
            <person name="Merkel A.Y."/>
            <person name="Messina E."/>
            <person name="Yakimov M."/>
        </authorList>
    </citation>
    <scope>NUCLEOTIDE SEQUENCE [LARGE SCALE GENOMIC DNA]</scope>
    <source>
        <strain evidence="1 2">AB-CW1</strain>
    </source>
</reference>
<dbReference type="AlphaFoldDB" id="A0AAP6JEJ7"/>
<accession>A0AAP6JEJ7</accession>
<keyword evidence="2" id="KW-1185">Reference proteome</keyword>
<dbReference type="EMBL" id="JAYGII010000011">
    <property type="protein sequence ID" value="MEA5445548.1"/>
    <property type="molecule type" value="Genomic_DNA"/>
</dbReference>
<proteinExistence type="predicted"/>
<organism evidence="1 2">
    <name type="scientific">Natronospira elongata</name>
    <dbReference type="NCBI Taxonomy" id="3110268"/>
    <lineage>
        <taxon>Bacteria</taxon>
        <taxon>Pseudomonadati</taxon>
        <taxon>Pseudomonadota</taxon>
        <taxon>Gammaproteobacteria</taxon>
        <taxon>Natronospirales</taxon>
        <taxon>Natronospiraceae</taxon>
        <taxon>Natronospira</taxon>
    </lineage>
</organism>
<protein>
    <submittedName>
        <fullName evidence="1">Uncharacterized protein</fullName>
    </submittedName>
</protein>
<sequence>MNQQASERTGQRLTAWQRMLERLYEVEAGWDVSDFLLTDERFVQLIEGRAHRPTGEKLLIKEIDGELNVSLFLDRELLARLDASPPEQSLHSHNLEDFWMALEGVSHFLYLGHNARYDRPISRLEMELQAEVDKFMLANLLLARQQGHTPGRQIHHALFHRPRFDSRLSHAEGQRYQRASCYAGRYCRRLMDRMRHRVAAPLNRELRRFYRLHRHHKLNYIDATAHA</sequence>
<comment type="caution">
    <text evidence="1">The sequence shown here is derived from an EMBL/GenBank/DDBJ whole genome shotgun (WGS) entry which is preliminary data.</text>
</comment>
<evidence type="ECO:0000313" key="2">
    <source>
        <dbReference type="Proteomes" id="UP001302316"/>
    </source>
</evidence>
<dbReference type="Proteomes" id="UP001302316">
    <property type="component" value="Unassembled WGS sequence"/>
</dbReference>